<name>A0A2P7QSW3_9SPHN</name>
<comment type="caution">
    <text evidence="2">The sequence shown here is derived from an EMBL/GenBank/DDBJ whole genome shotgun (WGS) entry which is preliminary data.</text>
</comment>
<dbReference type="Pfam" id="PF06050">
    <property type="entry name" value="HGD-D"/>
    <property type="match status" value="2"/>
</dbReference>
<comment type="similarity">
    <text evidence="1">Belongs to the FldB/FldC dehydratase alpha/beta subunit family.</text>
</comment>
<dbReference type="AlphaFoldDB" id="A0A2P7QSW3"/>
<dbReference type="PANTHER" id="PTHR30548">
    <property type="entry name" value="2-HYDROXYGLUTARYL-COA DEHYDRATASE, D-COMPONENT-RELATED"/>
    <property type="match status" value="1"/>
</dbReference>
<accession>A0A2P7QSW3</accession>
<evidence type="ECO:0000256" key="1">
    <source>
        <dbReference type="ARBA" id="ARBA00005806"/>
    </source>
</evidence>
<protein>
    <submittedName>
        <fullName evidence="2">2-hydroxyacyl-CoA dehydratase</fullName>
    </submittedName>
</protein>
<dbReference type="Proteomes" id="UP000241167">
    <property type="component" value="Unassembled WGS sequence"/>
</dbReference>
<dbReference type="Gene3D" id="3.40.50.11900">
    <property type="match status" value="2"/>
</dbReference>
<dbReference type="Gene3D" id="1.20.1270.370">
    <property type="match status" value="1"/>
</dbReference>
<reference evidence="2 3" key="1">
    <citation type="submission" date="2018-03" db="EMBL/GenBank/DDBJ databases">
        <title>The draft genome of Sphingosinicella sp. GL-C-18.</title>
        <authorList>
            <person name="Liu L."/>
            <person name="Li L."/>
            <person name="Liang L."/>
            <person name="Zhang X."/>
            <person name="Wang T."/>
        </authorList>
    </citation>
    <scope>NUCLEOTIDE SEQUENCE [LARGE SCALE GENOMIC DNA]</scope>
    <source>
        <strain evidence="2 3">GL-C-18</strain>
    </source>
</reference>
<proteinExistence type="inferred from homology"/>
<keyword evidence="3" id="KW-1185">Reference proteome</keyword>
<dbReference type="InterPro" id="IPR010327">
    <property type="entry name" value="FldB/FldC_alpha/beta"/>
</dbReference>
<dbReference type="PANTHER" id="PTHR30548:SF1">
    <property type="entry name" value="DEHYDRATASE SUBUNIT MJ0007-RELATED"/>
    <property type="match status" value="1"/>
</dbReference>
<sequence>MLLAAGLLPIRLVAPAGLATPRADALMGDTAMGLRGKRLLEQILHPTHRDIPLLITQADSEQPQIFAALRELRRLGEPVPGQIHFLDLLHLDREASRRYNRHRLAQCAAWLERIGGSTVSDAALAAQIATADCQHALFTRLAQLRRADDPRITGTDMLRIAGAAAIMAPEAHNAAMGDVLGSADALAARPGTRLFVTGSAHEHADLYALIERAGAIIVGEDHGWGEPYLEAHLAHPTVEACADPRLRPPARTVPPGVRAQQLVERVAACRAEMILHISIDGDEAAPWDIAAMRRALPDVPFLAVRTSLDGDEAFGEQVRRFLSGEPETSAIPAVKASTPKPPAGARSRKSLDSVATFGSYQRDWFASVRQQVADGAPFAMVNANAPQEILRALDVPFVVNQWWASIVAAKQQSGRYLGLLAARDFPTDVEAYSAQGLAATFDEDAALAPWGGLPRPNFLHAILSSDATAKIFREWADAAGATPFLYERTVDPRPDITTRWWEDLPERWDSVLEPERIDLMVAELETVIAAIEVQTGRTFSPDRFAEVMALVNEQEDYYRRTRDLMARTIPAPISIVDSMPATMVPQWHRGTVWARDAAKAFYEEVVARVEGGLSAVPNERVRLMWVGRGLWSDMGFYQKWEESHGAVFVWSMYLALAADGYIRSTEGGRDPMRALAARFLTMGDELRMPTWAGPWNVREAQTHQVDGVVALRDADPFVVRALRDAGIPVLQLSVDNFSREGEDQGAVEAEVTAFIEGEARTRADARHGGADVRA</sequence>
<gene>
    <name evidence="2" type="ORF">C7I55_11690</name>
</gene>
<organism evidence="2 3">
    <name type="scientific">Allosphingosinicella deserti</name>
    <dbReference type="NCBI Taxonomy" id="2116704"/>
    <lineage>
        <taxon>Bacteria</taxon>
        <taxon>Pseudomonadati</taxon>
        <taxon>Pseudomonadota</taxon>
        <taxon>Alphaproteobacteria</taxon>
        <taxon>Sphingomonadales</taxon>
        <taxon>Sphingomonadaceae</taxon>
        <taxon>Allosphingosinicella</taxon>
    </lineage>
</organism>
<dbReference type="Gene3D" id="3.40.50.11890">
    <property type="match status" value="1"/>
</dbReference>
<dbReference type="EMBL" id="PXYI01000003">
    <property type="protein sequence ID" value="PSJ41047.1"/>
    <property type="molecule type" value="Genomic_DNA"/>
</dbReference>
<dbReference type="OrthoDB" id="3175226at2"/>
<evidence type="ECO:0000313" key="3">
    <source>
        <dbReference type="Proteomes" id="UP000241167"/>
    </source>
</evidence>
<evidence type="ECO:0000313" key="2">
    <source>
        <dbReference type="EMBL" id="PSJ41047.1"/>
    </source>
</evidence>